<dbReference type="InterPro" id="IPR051127">
    <property type="entry name" value="Fungal_SecMet_Regulators"/>
</dbReference>
<dbReference type="GO" id="GO:0000435">
    <property type="term" value="P:positive regulation of transcription from RNA polymerase II promoter by galactose"/>
    <property type="evidence" value="ECO:0007669"/>
    <property type="project" value="TreeGrafter"/>
</dbReference>
<evidence type="ECO:0000256" key="5">
    <source>
        <dbReference type="SAM" id="MobiDB-lite"/>
    </source>
</evidence>
<dbReference type="SMART" id="SM00906">
    <property type="entry name" value="Fungal_trans"/>
    <property type="match status" value="1"/>
</dbReference>
<protein>
    <submittedName>
        <fullName evidence="7">Fungal specific transcription factor domain-containing protein 18</fullName>
    </submittedName>
</protein>
<accession>A0A4U7B3A7</accession>
<dbReference type="GO" id="GO:0006351">
    <property type="term" value="P:DNA-templated transcription"/>
    <property type="evidence" value="ECO:0007669"/>
    <property type="project" value="InterPro"/>
</dbReference>
<dbReference type="GO" id="GO:0000981">
    <property type="term" value="F:DNA-binding transcription factor activity, RNA polymerase II-specific"/>
    <property type="evidence" value="ECO:0007669"/>
    <property type="project" value="TreeGrafter"/>
</dbReference>
<dbReference type="InterPro" id="IPR007219">
    <property type="entry name" value="XnlR_reg_dom"/>
</dbReference>
<dbReference type="GO" id="GO:0000978">
    <property type="term" value="F:RNA polymerase II cis-regulatory region sequence-specific DNA binding"/>
    <property type="evidence" value="ECO:0007669"/>
    <property type="project" value="TreeGrafter"/>
</dbReference>
<name>A0A4U7B3A7_9PEZI</name>
<dbReference type="PANTHER" id="PTHR47424:SF3">
    <property type="entry name" value="REGULATORY PROTEIN GAL4"/>
    <property type="match status" value="1"/>
</dbReference>
<dbReference type="EMBL" id="PTQR01000024">
    <property type="protein sequence ID" value="TKX25763.1"/>
    <property type="molecule type" value="Genomic_DNA"/>
</dbReference>
<dbReference type="Pfam" id="PF04082">
    <property type="entry name" value="Fungal_trans"/>
    <property type="match status" value="1"/>
</dbReference>
<feature type="domain" description="Xylanolytic transcriptional activator regulatory" evidence="6">
    <location>
        <begin position="233"/>
        <end position="305"/>
    </location>
</feature>
<sequence>MAQDLQTTTRLDVTVPQRSPVREDQALGSGGDVPPQRPSSEIDSEVEYESADLFEWDESADVPARADGIGSLSLQSAGAGYMGPQSGNAILRKLQHIRGSPLPEEYVPIEASAQVAVPEETLKSTWFMNDCVDNYFKYYHPAYPILHEGTFRAQYFGALPKPNDGSWPILENIVRSIGAFSSSFCLQNTDYYYYEQASSQLSWSILRKGSISLVQTLCLLANYLQKRDRPNTGFTLLGVAMNMALGLGLHREFSASSISPRDMEIRRRVWWTLYIFDSGARVTFGRATITINGVTVRQPHNLDDKDLAVDLARLPPNENRATVASSLIWQLKLARIGNLANEELCRSGQPNANSMLDFGQQIDDWSDELPAYMRESTPRPEHDPFEVPRMVLLWRSMHLRIIIFRPFLLEIVKDRRPLDLTESGTPHSKCLAAASECVLSINTFWGSTHAHRGSLAWYAFYWLVTATFVHITCLLYDPVHPEALEWRQMIQLSHEALGSLGDYEELATRATTIMDQLLGLVPSNPDSTFFDANQLERLEFAEFWNQPWANTALFFENGS</sequence>
<dbReference type="Proteomes" id="UP000308133">
    <property type="component" value="Unassembled WGS sequence"/>
</dbReference>
<keyword evidence="3" id="KW-0804">Transcription</keyword>
<dbReference type="GO" id="GO:0005634">
    <property type="term" value="C:nucleus"/>
    <property type="evidence" value="ECO:0007669"/>
    <property type="project" value="TreeGrafter"/>
</dbReference>
<evidence type="ECO:0000256" key="1">
    <source>
        <dbReference type="ARBA" id="ARBA00023015"/>
    </source>
</evidence>
<reference evidence="7 8" key="1">
    <citation type="submission" date="2018-02" db="EMBL/GenBank/DDBJ databases">
        <title>Draft genome sequences of Elsinoe sp., causing black scab on jojoba.</title>
        <authorList>
            <person name="Stodart B."/>
            <person name="Jeffress S."/>
            <person name="Ash G."/>
            <person name="Arun Chinnappa K."/>
        </authorList>
    </citation>
    <scope>NUCLEOTIDE SEQUENCE [LARGE SCALE GENOMIC DNA]</scope>
    <source>
        <strain evidence="7 8">Hillstone_2</strain>
    </source>
</reference>
<evidence type="ECO:0000259" key="6">
    <source>
        <dbReference type="SMART" id="SM00906"/>
    </source>
</evidence>
<keyword evidence="1" id="KW-0805">Transcription regulation</keyword>
<dbReference type="AlphaFoldDB" id="A0A4U7B3A7"/>
<evidence type="ECO:0000313" key="8">
    <source>
        <dbReference type="Proteomes" id="UP000308133"/>
    </source>
</evidence>
<gene>
    <name evidence="7" type="ORF">C1H76_1909</name>
</gene>
<comment type="caution">
    <text evidence="7">The sequence shown here is derived from an EMBL/GenBank/DDBJ whole genome shotgun (WGS) entry which is preliminary data.</text>
</comment>
<dbReference type="PANTHER" id="PTHR47424">
    <property type="entry name" value="REGULATORY PROTEIN GAL4"/>
    <property type="match status" value="1"/>
</dbReference>
<organism evidence="7 8">
    <name type="scientific">Elsinoe australis</name>
    <dbReference type="NCBI Taxonomy" id="40998"/>
    <lineage>
        <taxon>Eukaryota</taxon>
        <taxon>Fungi</taxon>
        <taxon>Dikarya</taxon>
        <taxon>Ascomycota</taxon>
        <taxon>Pezizomycotina</taxon>
        <taxon>Dothideomycetes</taxon>
        <taxon>Dothideomycetidae</taxon>
        <taxon>Myriangiales</taxon>
        <taxon>Elsinoaceae</taxon>
        <taxon>Elsinoe</taxon>
    </lineage>
</organism>
<evidence type="ECO:0000256" key="3">
    <source>
        <dbReference type="ARBA" id="ARBA00023163"/>
    </source>
</evidence>
<evidence type="ECO:0000313" key="7">
    <source>
        <dbReference type="EMBL" id="TKX25763.1"/>
    </source>
</evidence>
<evidence type="ECO:0000256" key="2">
    <source>
        <dbReference type="ARBA" id="ARBA00023125"/>
    </source>
</evidence>
<feature type="region of interest" description="Disordered" evidence="5">
    <location>
        <begin position="1"/>
        <end position="44"/>
    </location>
</feature>
<dbReference type="GO" id="GO:0008270">
    <property type="term" value="F:zinc ion binding"/>
    <property type="evidence" value="ECO:0007669"/>
    <property type="project" value="InterPro"/>
</dbReference>
<proteinExistence type="predicted"/>
<keyword evidence="4" id="KW-0539">Nucleus</keyword>
<evidence type="ECO:0000256" key="4">
    <source>
        <dbReference type="ARBA" id="ARBA00023242"/>
    </source>
</evidence>
<feature type="compositionally biased region" description="Polar residues" evidence="5">
    <location>
        <begin position="1"/>
        <end position="11"/>
    </location>
</feature>
<dbReference type="CDD" id="cd12148">
    <property type="entry name" value="fungal_TF_MHR"/>
    <property type="match status" value="1"/>
</dbReference>
<keyword evidence="2" id="KW-0238">DNA-binding</keyword>